<feature type="transmembrane region" description="Helical" evidence="2">
    <location>
        <begin position="20"/>
        <end position="41"/>
    </location>
</feature>
<comment type="caution">
    <text evidence="3">The sequence shown here is derived from an EMBL/GenBank/DDBJ whole genome shotgun (WGS) entry which is preliminary data.</text>
</comment>
<accession>A0A4Y8X1P5</accession>
<proteinExistence type="predicted"/>
<keyword evidence="4" id="KW-1185">Reference proteome</keyword>
<keyword evidence="2" id="KW-0812">Transmembrane</keyword>
<reference evidence="3 4" key="1">
    <citation type="submission" date="2020-08" db="EMBL/GenBank/DDBJ databases">
        <title>Sequencing the genomes of 1000 actinobacteria strains.</title>
        <authorList>
            <person name="Klenk H.-P."/>
        </authorList>
    </citation>
    <scope>NUCLEOTIDE SEQUENCE [LARGE SCALE GENOMIC DNA]</scope>
    <source>
        <strain evidence="3 4">DSM 19079</strain>
    </source>
</reference>
<feature type="region of interest" description="Disordered" evidence="1">
    <location>
        <begin position="88"/>
        <end position="114"/>
    </location>
</feature>
<feature type="compositionally biased region" description="Basic and acidic residues" evidence="1">
    <location>
        <begin position="164"/>
        <end position="173"/>
    </location>
</feature>
<feature type="transmembrane region" description="Helical" evidence="2">
    <location>
        <begin position="47"/>
        <end position="69"/>
    </location>
</feature>
<evidence type="ECO:0000313" key="3">
    <source>
        <dbReference type="EMBL" id="MBB4883367.1"/>
    </source>
</evidence>
<dbReference type="Proteomes" id="UP000560081">
    <property type="component" value="Unassembled WGS sequence"/>
</dbReference>
<dbReference type="EMBL" id="JACHMC010000001">
    <property type="protein sequence ID" value="MBB4883367.1"/>
    <property type="molecule type" value="Genomic_DNA"/>
</dbReference>
<sequence length="183" mass="19228">MPQSIPSGSRPAAAPRARLAIGSTGFTVMIIVLLVAIVFAANANDLIGWLVVAIAAAWLVFAVVVFLQVRQGVRSASQKVDRTVEQMRSDAAALRGPQQTAPAAAAPSPAADPMRDTKLDHSFKIVQVQARVVKEQLDAAGGADREMVDRALETIQITSSNARDMIKEGRGDSEGPVSGTVVS</sequence>
<feature type="region of interest" description="Disordered" evidence="1">
    <location>
        <begin position="159"/>
        <end position="183"/>
    </location>
</feature>
<protein>
    <submittedName>
        <fullName evidence="3">Uncharacterized protein</fullName>
    </submittedName>
</protein>
<dbReference type="AlphaFoldDB" id="A0A4Y8X1P5"/>
<name>A0A4Y8X1P5_9MICC</name>
<evidence type="ECO:0000313" key="4">
    <source>
        <dbReference type="Proteomes" id="UP000560081"/>
    </source>
</evidence>
<keyword evidence="2" id="KW-0472">Membrane</keyword>
<evidence type="ECO:0000256" key="1">
    <source>
        <dbReference type="SAM" id="MobiDB-lite"/>
    </source>
</evidence>
<gene>
    <name evidence="3" type="ORF">BJ976_001718</name>
</gene>
<evidence type="ECO:0000256" key="2">
    <source>
        <dbReference type="SAM" id="Phobius"/>
    </source>
</evidence>
<dbReference type="OrthoDB" id="4954603at2"/>
<dbReference type="RefSeq" id="WP_135030076.1">
    <property type="nucleotide sequence ID" value="NZ_BMLA01000002.1"/>
</dbReference>
<keyword evidence="2" id="KW-1133">Transmembrane helix</keyword>
<feature type="compositionally biased region" description="Low complexity" evidence="1">
    <location>
        <begin position="101"/>
        <end position="112"/>
    </location>
</feature>
<organism evidence="3 4">
    <name type="scientific">Micrococcus flavus</name>
    <dbReference type="NCBI Taxonomy" id="384602"/>
    <lineage>
        <taxon>Bacteria</taxon>
        <taxon>Bacillati</taxon>
        <taxon>Actinomycetota</taxon>
        <taxon>Actinomycetes</taxon>
        <taxon>Micrococcales</taxon>
        <taxon>Micrococcaceae</taxon>
        <taxon>Micrococcus</taxon>
    </lineage>
</organism>